<dbReference type="InterPro" id="IPR006094">
    <property type="entry name" value="Oxid_FAD_bind_N"/>
</dbReference>
<keyword evidence="3" id="KW-0285">Flavoprotein</keyword>
<dbReference type="Pfam" id="PF01565">
    <property type="entry name" value="FAD_binding_4"/>
    <property type="match status" value="1"/>
</dbReference>
<evidence type="ECO:0000256" key="4">
    <source>
        <dbReference type="ARBA" id="ARBA00022723"/>
    </source>
</evidence>
<dbReference type="InterPro" id="IPR016171">
    <property type="entry name" value="Vanillyl_alc_oxidase_C-sub2"/>
</dbReference>
<dbReference type="GO" id="GO:1903457">
    <property type="term" value="P:lactate catabolic process"/>
    <property type="evidence" value="ECO:0007669"/>
    <property type="project" value="TreeGrafter"/>
</dbReference>
<dbReference type="Gene3D" id="3.30.70.2740">
    <property type="match status" value="1"/>
</dbReference>
<dbReference type="Pfam" id="PF02913">
    <property type="entry name" value="FAD-oxidase_C"/>
    <property type="match status" value="1"/>
</dbReference>
<dbReference type="InterPro" id="IPR016166">
    <property type="entry name" value="FAD-bd_PCMH"/>
</dbReference>
<dbReference type="Gene3D" id="3.30.465.10">
    <property type="match status" value="1"/>
</dbReference>
<keyword evidence="6" id="KW-0560">Oxidoreductase</keyword>
<dbReference type="FunFam" id="3.30.70.2740:FF:000003">
    <property type="entry name" value="Oxidoreductase, FAD-binding, putative"/>
    <property type="match status" value="1"/>
</dbReference>
<gene>
    <name evidence="15" type="ORF">J7561_02225</name>
</gene>
<dbReference type="SUPFAM" id="SSF46548">
    <property type="entry name" value="alpha-helical ferredoxin"/>
    <property type="match status" value="1"/>
</dbReference>
<dbReference type="InterPro" id="IPR016169">
    <property type="entry name" value="FAD-bd_PCMH_sub2"/>
</dbReference>
<dbReference type="PROSITE" id="PS00198">
    <property type="entry name" value="4FE4S_FER_1"/>
    <property type="match status" value="1"/>
</dbReference>
<proteinExistence type="inferred from homology"/>
<dbReference type="EMBL" id="JAGIBU010000001">
    <property type="protein sequence ID" value="MBS7824020.1"/>
    <property type="molecule type" value="Genomic_DNA"/>
</dbReference>
<dbReference type="PANTHER" id="PTHR11748:SF119">
    <property type="entry name" value="D-2-HYDROXYGLUTARATE DEHYDROGENASE"/>
    <property type="match status" value="1"/>
</dbReference>
<evidence type="ECO:0000256" key="2">
    <source>
        <dbReference type="ARBA" id="ARBA00022485"/>
    </source>
</evidence>
<evidence type="ECO:0000256" key="11">
    <source>
        <dbReference type="ARBA" id="ARBA00060924"/>
    </source>
</evidence>
<dbReference type="PANTHER" id="PTHR11748">
    <property type="entry name" value="D-LACTATE DEHYDROGENASE"/>
    <property type="match status" value="1"/>
</dbReference>
<comment type="catalytic activity">
    <reaction evidence="10">
        <text>(R)-2-hydroxyglutarate + A = 2-oxoglutarate + AH2</text>
        <dbReference type="Rhea" id="RHEA:38295"/>
        <dbReference type="ChEBI" id="CHEBI:13193"/>
        <dbReference type="ChEBI" id="CHEBI:15801"/>
        <dbReference type="ChEBI" id="CHEBI:16810"/>
        <dbReference type="ChEBI" id="CHEBI:17499"/>
        <dbReference type="EC" id="1.1.99.39"/>
    </reaction>
    <physiologicalReaction direction="left-to-right" evidence="10">
        <dbReference type="Rhea" id="RHEA:38296"/>
    </physiologicalReaction>
</comment>
<comment type="caution">
    <text evidence="15">The sequence shown here is derived from an EMBL/GenBank/DDBJ whole genome shotgun (WGS) entry which is preliminary data.</text>
</comment>
<dbReference type="AlphaFoldDB" id="A0AB35BUZ9"/>
<dbReference type="GO" id="GO:0004458">
    <property type="term" value="F:D-lactate dehydrogenase (cytochrome) activity"/>
    <property type="evidence" value="ECO:0007669"/>
    <property type="project" value="TreeGrafter"/>
</dbReference>
<evidence type="ECO:0000256" key="5">
    <source>
        <dbReference type="ARBA" id="ARBA00022827"/>
    </source>
</evidence>
<evidence type="ECO:0000256" key="1">
    <source>
        <dbReference type="ARBA" id="ARBA00001974"/>
    </source>
</evidence>
<sequence>MSPSISEQTIEQYIHALRQTPFQGEIEVSEASRLVHSVDNSIYEVKPAAVLYPKNSEDVAIVTALLAKREHQGVNITAKGGGTGTNGQSLNTGIILDLSRHMNQILSFDAEKHQVTVQTGVVKDQLNAFLKPHGFFFAPELSTSNRATIGGMINTDASGQGSFTYGKTRHHVIALKGFLPNGAPIDTTQNNPLSETVANLIAPNVESMNAHFPELNRSMTGYDAKHFYEDETHNLKHLLCGAEGTLGILTEATLNVLPIPKYRTLVILSYDDFIASLRHSSYLMDAPVTPTSIEVLDDRVVERAQNDYVWEVNQHHFKGVDFDRLKAILLVEFNSDDEAELADSVAKFATYMQESQYSALLSSNVIQGEAAIKDVYGLRKRAVGLLGNIKGERRTMAFVEDCAVPPEALADFITEFKAVLDAQNLMYGMFGHVDAGVLHVRPALDLKTPEDRAMIRKVSDQVYDLCVKYKGVLWGEHGKGVRSEYCEPFFGDFYPVIRAIKSAFDPHNQMNPGKIAAPLEMTDATLKKIDATPMRGEFDALITEEMWNEYRRINFCNGNGACFNYDVHSPMCPSYKATRDRVQSPKGRAMLIKEWERRRCTDQNTPEFEEEIFKALETCLSCGSCTSECPVMINIPNARSQFMEVYYQTRKRPLVHTILAQSEERAPMLYQMRNLTNPLFKLPMTKSIMQKIGLVDATMPQDNGVAALVKVGKVTQWTIADVERLTAAQFDPEHSVIIVPDALTEYFDGHVLKDCIEVLHQLGLKVFLAPYQNSGKAYHVLGMRDQFKRSAEQQYKMLVQLSKLGVPMVGIEPPITVMYRKDYKQLFGTDTNVRLVQEFLAEYLAKAQSLPKATAATYYLMSHCMEKTSVPNAPALWQQVFTGLGLTVEVVATGCCGMSGAFGHLSAQAQLSEKIYDQSWRVKIDGIDAKDHIMATGFSCRTQVERFSAVNALHPVSVLRRALA</sequence>
<dbReference type="InterPro" id="IPR004113">
    <property type="entry name" value="FAD-bd_oxidored_4_C"/>
</dbReference>
<evidence type="ECO:0000256" key="3">
    <source>
        <dbReference type="ARBA" id="ARBA00022630"/>
    </source>
</evidence>
<evidence type="ECO:0000256" key="8">
    <source>
        <dbReference type="ARBA" id="ARBA00023014"/>
    </source>
</evidence>
<evidence type="ECO:0000256" key="12">
    <source>
        <dbReference type="ARBA" id="ARBA00067680"/>
    </source>
</evidence>
<feature type="domain" description="FAD-binding PCMH-type" evidence="14">
    <location>
        <begin position="43"/>
        <end position="259"/>
    </location>
</feature>
<dbReference type="GO" id="GO:0051990">
    <property type="term" value="F:(R)-2-hydroxyglutarate dehydrogenase activity"/>
    <property type="evidence" value="ECO:0007669"/>
    <property type="project" value="UniProtKB-EC"/>
</dbReference>
<dbReference type="PROSITE" id="PS51379">
    <property type="entry name" value="4FE4S_FER_2"/>
    <property type="match status" value="1"/>
</dbReference>
<keyword evidence="4" id="KW-0479">Metal-binding</keyword>
<reference evidence="15" key="1">
    <citation type="submission" date="2021-03" db="EMBL/GenBank/DDBJ databases">
        <title>Identification and antibiotic profiling of Wohlfahrtiimonas chitiniclastica, an underestimated human pathogen.</title>
        <authorList>
            <person name="Kopf A."/>
            <person name="Bunk B."/>
            <person name="Coldewey S."/>
            <person name="Gunzer F."/>
            <person name="Riedel T."/>
            <person name="Schroettner P."/>
        </authorList>
    </citation>
    <scope>NUCLEOTIDE SEQUENCE</scope>
    <source>
        <strain evidence="15">DSM 100917</strain>
    </source>
</reference>
<accession>A0AB35BUZ9</accession>
<dbReference type="RefSeq" id="WP_213403358.1">
    <property type="nucleotide sequence ID" value="NZ_JAGIBT010000001.1"/>
</dbReference>
<comment type="similarity">
    <text evidence="11">In the N-terminal section; belongs to the FAD-binding oxidoreductase/transferase type 4 family.</text>
</comment>
<evidence type="ECO:0000313" key="16">
    <source>
        <dbReference type="Proteomes" id="UP000680020"/>
    </source>
</evidence>
<keyword evidence="2" id="KW-0004">4Fe-4S</keyword>
<keyword evidence="8" id="KW-0411">Iron-sulfur</keyword>
<evidence type="ECO:0000256" key="9">
    <source>
        <dbReference type="ARBA" id="ARBA00039003"/>
    </source>
</evidence>
<dbReference type="Pfam" id="PF13183">
    <property type="entry name" value="Fer4_8"/>
    <property type="match status" value="1"/>
</dbReference>
<evidence type="ECO:0000259" key="14">
    <source>
        <dbReference type="PROSITE" id="PS51387"/>
    </source>
</evidence>
<dbReference type="EC" id="1.1.99.39" evidence="9"/>
<dbReference type="InterPro" id="IPR009051">
    <property type="entry name" value="Helical_ferredxn"/>
</dbReference>
<organism evidence="15 16">
    <name type="scientific">Wohlfahrtiimonas chitiniclastica</name>
    <dbReference type="NCBI Taxonomy" id="400946"/>
    <lineage>
        <taxon>Bacteria</taxon>
        <taxon>Pseudomonadati</taxon>
        <taxon>Pseudomonadota</taxon>
        <taxon>Gammaproteobacteria</taxon>
        <taxon>Cardiobacteriales</taxon>
        <taxon>Ignatzschineriaceae</taxon>
        <taxon>Wohlfahrtiimonas</taxon>
    </lineage>
</organism>
<evidence type="ECO:0000256" key="7">
    <source>
        <dbReference type="ARBA" id="ARBA00023004"/>
    </source>
</evidence>
<dbReference type="PROSITE" id="PS51387">
    <property type="entry name" value="FAD_PCMH"/>
    <property type="match status" value="1"/>
</dbReference>
<dbReference type="InterPro" id="IPR017896">
    <property type="entry name" value="4Fe4S_Fe-S-bd"/>
</dbReference>
<protein>
    <recommendedName>
        <fullName evidence="12">D-2-hydroxyglutarate dehydrogenase</fullName>
        <ecNumber evidence="9">1.1.99.39</ecNumber>
    </recommendedName>
</protein>
<dbReference type="GO" id="GO:0051539">
    <property type="term" value="F:4 iron, 4 sulfur cluster binding"/>
    <property type="evidence" value="ECO:0007669"/>
    <property type="project" value="UniProtKB-KW"/>
</dbReference>
<evidence type="ECO:0000313" key="15">
    <source>
        <dbReference type="EMBL" id="MBS7824020.1"/>
    </source>
</evidence>
<name>A0AB35BUZ9_9GAMM</name>
<feature type="domain" description="4Fe-4S ferredoxin-type" evidence="13">
    <location>
        <begin position="610"/>
        <end position="638"/>
    </location>
</feature>
<dbReference type="Proteomes" id="UP000680020">
    <property type="component" value="Unassembled WGS sequence"/>
</dbReference>
<dbReference type="InterPro" id="IPR017900">
    <property type="entry name" value="4Fe4S_Fe_S_CS"/>
</dbReference>
<dbReference type="GO" id="GO:0046872">
    <property type="term" value="F:metal ion binding"/>
    <property type="evidence" value="ECO:0007669"/>
    <property type="project" value="UniProtKB-KW"/>
</dbReference>
<evidence type="ECO:0000256" key="6">
    <source>
        <dbReference type="ARBA" id="ARBA00023002"/>
    </source>
</evidence>
<dbReference type="InterPro" id="IPR016164">
    <property type="entry name" value="FAD-linked_Oxase-like_C"/>
</dbReference>
<dbReference type="GO" id="GO:0008720">
    <property type="term" value="F:D-lactate dehydrogenase (NAD+) activity"/>
    <property type="evidence" value="ECO:0007669"/>
    <property type="project" value="TreeGrafter"/>
</dbReference>
<keyword evidence="5" id="KW-0274">FAD</keyword>
<dbReference type="SUPFAM" id="SSF56176">
    <property type="entry name" value="FAD-binding/transporter-associated domain-like"/>
    <property type="match status" value="1"/>
</dbReference>
<comment type="cofactor">
    <cofactor evidence="1">
        <name>FAD</name>
        <dbReference type="ChEBI" id="CHEBI:57692"/>
    </cofactor>
</comment>
<dbReference type="InterPro" id="IPR036318">
    <property type="entry name" value="FAD-bd_PCMH-like_sf"/>
</dbReference>
<evidence type="ECO:0000259" key="13">
    <source>
        <dbReference type="PROSITE" id="PS51379"/>
    </source>
</evidence>
<dbReference type="Gene3D" id="1.10.45.10">
    <property type="entry name" value="Vanillyl-alcohol Oxidase, Chain A, domain 4"/>
    <property type="match status" value="1"/>
</dbReference>
<evidence type="ECO:0000256" key="10">
    <source>
        <dbReference type="ARBA" id="ARBA00051291"/>
    </source>
</evidence>
<dbReference type="GO" id="GO:0071949">
    <property type="term" value="F:FAD binding"/>
    <property type="evidence" value="ECO:0007669"/>
    <property type="project" value="InterPro"/>
</dbReference>
<keyword evidence="7" id="KW-0408">Iron</keyword>
<dbReference type="SUPFAM" id="SSF55103">
    <property type="entry name" value="FAD-linked oxidases, C-terminal domain"/>
    <property type="match status" value="1"/>
</dbReference>
<dbReference type="Gene3D" id="1.10.1060.10">
    <property type="entry name" value="Alpha-helical ferredoxin"/>
    <property type="match status" value="1"/>
</dbReference>